<accession>A0A9W6PUW7</accession>
<dbReference type="EMBL" id="BSRZ01000003">
    <property type="protein sequence ID" value="GLW63519.1"/>
    <property type="molecule type" value="Genomic_DNA"/>
</dbReference>
<evidence type="ECO:0000313" key="1">
    <source>
        <dbReference type="EMBL" id="GLW63519.1"/>
    </source>
</evidence>
<protein>
    <submittedName>
        <fullName evidence="1">Uncharacterized protein</fullName>
    </submittedName>
</protein>
<sequence length="87" mass="9933">MRVDVTPSPPRNLVEFPLSPDASITPGTVDTWRDWFRARDKFAAAYGYEFPDEDDADVIRVCMSLVTTGDGYSWFPNYAPAIKRLRM</sequence>
<proteinExistence type="predicted"/>
<name>A0A9W6PUW7_9ACTN</name>
<evidence type="ECO:0000313" key="2">
    <source>
        <dbReference type="Proteomes" id="UP001165124"/>
    </source>
</evidence>
<dbReference type="AlphaFoldDB" id="A0A9W6PUW7"/>
<organism evidence="1 2">
    <name type="scientific">Actinomadura rubrobrunea</name>
    <dbReference type="NCBI Taxonomy" id="115335"/>
    <lineage>
        <taxon>Bacteria</taxon>
        <taxon>Bacillati</taxon>
        <taxon>Actinomycetota</taxon>
        <taxon>Actinomycetes</taxon>
        <taxon>Streptosporangiales</taxon>
        <taxon>Thermomonosporaceae</taxon>
        <taxon>Actinomadura</taxon>
    </lineage>
</organism>
<dbReference type="Proteomes" id="UP001165124">
    <property type="component" value="Unassembled WGS sequence"/>
</dbReference>
<reference evidence="1" key="1">
    <citation type="submission" date="2023-02" db="EMBL/GenBank/DDBJ databases">
        <title>Actinomadura rubrobrunea NBRC 14622.</title>
        <authorList>
            <person name="Ichikawa N."/>
            <person name="Sato H."/>
            <person name="Tonouchi N."/>
        </authorList>
    </citation>
    <scope>NUCLEOTIDE SEQUENCE</scope>
    <source>
        <strain evidence="1">NBRC 14622</strain>
    </source>
</reference>
<gene>
    <name evidence="1" type="ORF">Arub01_17630</name>
</gene>
<keyword evidence="2" id="KW-1185">Reference proteome</keyword>
<comment type="caution">
    <text evidence="1">The sequence shown here is derived from an EMBL/GenBank/DDBJ whole genome shotgun (WGS) entry which is preliminary data.</text>
</comment>